<keyword evidence="2" id="KW-1185">Reference proteome</keyword>
<evidence type="ECO:0000313" key="1">
    <source>
        <dbReference type="EMBL" id="AFL75399.1"/>
    </source>
</evidence>
<dbReference type="RefSeq" id="WP_014779798.1">
    <property type="nucleotide sequence ID" value="NC_018012.1"/>
</dbReference>
<dbReference type="InterPro" id="IPR009752">
    <property type="entry name" value="Phage_Mu_GpJ"/>
</dbReference>
<dbReference type="KEGG" id="tvi:Thivi_3532"/>
<accession>I3YEI1</accession>
<reference evidence="1 2" key="1">
    <citation type="submission" date="2012-06" db="EMBL/GenBank/DDBJ databases">
        <title>Complete sequence of Thiocystis violascens DSM 198.</title>
        <authorList>
            <consortium name="US DOE Joint Genome Institute"/>
            <person name="Lucas S."/>
            <person name="Han J."/>
            <person name="Lapidus A."/>
            <person name="Cheng J.-F."/>
            <person name="Goodwin L."/>
            <person name="Pitluck S."/>
            <person name="Peters L."/>
            <person name="Ovchinnikova G."/>
            <person name="Teshima H."/>
            <person name="Detter J.C."/>
            <person name="Han C."/>
            <person name="Tapia R."/>
            <person name="Land M."/>
            <person name="Hauser L."/>
            <person name="Kyrpides N."/>
            <person name="Ivanova N."/>
            <person name="Pagani I."/>
            <person name="Vogl K."/>
            <person name="Liu Z."/>
            <person name="Frigaard N.-U."/>
            <person name="Bryant D."/>
            <person name="Woyke T."/>
        </authorList>
    </citation>
    <scope>NUCLEOTIDE SEQUENCE [LARGE SCALE GENOMIC DNA]</scope>
    <source>
        <strain evidence="2">ATCC 17096 / DSM 198 / 6111</strain>
    </source>
</reference>
<dbReference type="Pfam" id="PF07030">
    <property type="entry name" value="Phage_Mu_Gp36"/>
    <property type="match status" value="1"/>
</dbReference>
<dbReference type="HOGENOM" id="CLU_1776626_0_0_6"/>
<sequence length="146" mass="15917">MALYATLEAFRAAFDRADNPELTQLAPSPLGDGPDPARLTAVLTNASALMDEYIGVRYRLPLGVLSAARAAWLGQVCLDLARYLLYADRATEEVRTRYEDHLAYLRQLAGGAIRWPDLSGARATETATPAHAAPAALFDRATLHDY</sequence>
<dbReference type="OrthoDB" id="9812088at2"/>
<dbReference type="AlphaFoldDB" id="I3YEI1"/>
<name>I3YEI1_THIV6</name>
<dbReference type="eggNOG" id="COG4387">
    <property type="taxonomic scope" value="Bacteria"/>
</dbReference>
<proteinExistence type="predicted"/>
<dbReference type="EMBL" id="CP003154">
    <property type="protein sequence ID" value="AFL75399.1"/>
    <property type="molecule type" value="Genomic_DNA"/>
</dbReference>
<dbReference type="STRING" id="765911.Thivi_3532"/>
<protein>
    <submittedName>
        <fullName evidence="1">Mu-like prophage protein gp36</fullName>
    </submittedName>
</protein>
<gene>
    <name evidence="1" type="ordered locus">Thivi_3532</name>
</gene>
<evidence type="ECO:0000313" key="2">
    <source>
        <dbReference type="Proteomes" id="UP000006062"/>
    </source>
</evidence>
<dbReference type="Proteomes" id="UP000006062">
    <property type="component" value="Chromosome"/>
</dbReference>
<organism evidence="1 2">
    <name type="scientific">Thiocystis violascens (strain ATCC 17096 / DSM 198 / 6111)</name>
    <name type="common">Chromatium violascens</name>
    <dbReference type="NCBI Taxonomy" id="765911"/>
    <lineage>
        <taxon>Bacteria</taxon>
        <taxon>Pseudomonadati</taxon>
        <taxon>Pseudomonadota</taxon>
        <taxon>Gammaproteobacteria</taxon>
        <taxon>Chromatiales</taxon>
        <taxon>Chromatiaceae</taxon>
        <taxon>Thiocystis</taxon>
    </lineage>
</organism>